<keyword evidence="4 5" id="KW-0808">Transferase</keyword>
<evidence type="ECO:0000256" key="3">
    <source>
        <dbReference type="ARBA" id="ARBA00022490"/>
    </source>
</evidence>
<organism evidence="8 9">
    <name type="scientific">Chelonia mydas</name>
    <name type="common">Green sea-turtle</name>
    <name type="synonym">Chelonia agassizi</name>
    <dbReference type="NCBI Taxonomy" id="8469"/>
    <lineage>
        <taxon>Eukaryota</taxon>
        <taxon>Metazoa</taxon>
        <taxon>Chordata</taxon>
        <taxon>Craniata</taxon>
        <taxon>Vertebrata</taxon>
        <taxon>Euteleostomi</taxon>
        <taxon>Archelosauria</taxon>
        <taxon>Testudinata</taxon>
        <taxon>Testudines</taxon>
        <taxon>Cryptodira</taxon>
        <taxon>Durocryptodira</taxon>
        <taxon>Americhelydia</taxon>
        <taxon>Chelonioidea</taxon>
        <taxon>Cheloniidae</taxon>
        <taxon>Chelonia</taxon>
    </lineage>
</organism>
<dbReference type="PANTHER" id="PTHR11783">
    <property type="entry name" value="SULFOTRANSFERASE SULT"/>
    <property type="match status" value="1"/>
</dbReference>
<proteinExistence type="inferred from homology"/>
<dbReference type="eggNOG" id="KOG1584">
    <property type="taxonomic scope" value="Eukaryota"/>
</dbReference>
<reference evidence="9" key="1">
    <citation type="journal article" date="2013" name="Nat. Genet.">
        <title>The draft genomes of soft-shell turtle and green sea turtle yield insights into the development and evolution of the turtle-specific body plan.</title>
        <authorList>
            <person name="Wang Z."/>
            <person name="Pascual-Anaya J."/>
            <person name="Zadissa A."/>
            <person name="Li W."/>
            <person name="Niimura Y."/>
            <person name="Huang Z."/>
            <person name="Li C."/>
            <person name="White S."/>
            <person name="Xiong Z."/>
            <person name="Fang D."/>
            <person name="Wang B."/>
            <person name="Ming Y."/>
            <person name="Chen Y."/>
            <person name="Zheng Y."/>
            <person name="Kuraku S."/>
            <person name="Pignatelli M."/>
            <person name="Herrero J."/>
            <person name="Beal K."/>
            <person name="Nozawa M."/>
            <person name="Li Q."/>
            <person name="Wang J."/>
            <person name="Zhang H."/>
            <person name="Yu L."/>
            <person name="Shigenobu S."/>
            <person name="Wang J."/>
            <person name="Liu J."/>
            <person name="Flicek P."/>
            <person name="Searle S."/>
            <person name="Wang J."/>
            <person name="Kuratani S."/>
            <person name="Yin Y."/>
            <person name="Aken B."/>
            <person name="Zhang G."/>
            <person name="Irie N."/>
        </authorList>
    </citation>
    <scope>NUCLEOTIDE SEQUENCE [LARGE SCALE GENOMIC DNA]</scope>
</reference>
<keyword evidence="3" id="KW-0963">Cytoplasm</keyword>
<evidence type="ECO:0000256" key="1">
    <source>
        <dbReference type="ARBA" id="ARBA00004496"/>
    </source>
</evidence>
<dbReference type="SUPFAM" id="SSF52540">
    <property type="entry name" value="P-loop containing nucleoside triphosphate hydrolases"/>
    <property type="match status" value="2"/>
</dbReference>
<name>M7BXU2_CHEMY</name>
<dbReference type="Proteomes" id="UP000031443">
    <property type="component" value="Unassembled WGS sequence"/>
</dbReference>
<dbReference type="GO" id="GO:0008146">
    <property type="term" value="F:sulfotransferase activity"/>
    <property type="evidence" value="ECO:0007669"/>
    <property type="project" value="InterPro"/>
</dbReference>
<feature type="domain" description="Sulfotransferase" evidence="7">
    <location>
        <begin position="115"/>
        <end position="237"/>
    </location>
</feature>
<evidence type="ECO:0000256" key="4">
    <source>
        <dbReference type="ARBA" id="ARBA00022679"/>
    </source>
</evidence>
<feature type="domain" description="Sulfotransferase" evidence="7">
    <location>
        <begin position="299"/>
        <end position="520"/>
    </location>
</feature>
<dbReference type="STRING" id="8469.M7BXU2"/>
<keyword evidence="9" id="KW-1185">Reference proteome</keyword>
<dbReference type="GO" id="GO:0005737">
    <property type="term" value="C:cytoplasm"/>
    <property type="evidence" value="ECO:0007669"/>
    <property type="project" value="UniProtKB-SubCell"/>
</dbReference>
<accession>M7BXU2</accession>
<evidence type="ECO:0000256" key="6">
    <source>
        <dbReference type="SAM" id="MobiDB-lite"/>
    </source>
</evidence>
<dbReference type="Gene3D" id="3.40.50.300">
    <property type="entry name" value="P-loop containing nucleotide triphosphate hydrolases"/>
    <property type="match status" value="2"/>
</dbReference>
<dbReference type="Pfam" id="PF00685">
    <property type="entry name" value="Sulfotransfer_1"/>
    <property type="match status" value="2"/>
</dbReference>
<evidence type="ECO:0000256" key="5">
    <source>
        <dbReference type="RuleBase" id="RU361155"/>
    </source>
</evidence>
<comment type="similarity">
    <text evidence="2 5">Belongs to the sulfotransferase 1 family.</text>
</comment>
<gene>
    <name evidence="8" type="ORF">UY3_00704</name>
</gene>
<dbReference type="InterPro" id="IPR027417">
    <property type="entry name" value="P-loop_NTPase"/>
</dbReference>
<protein>
    <recommendedName>
        <fullName evidence="5">Sulfotransferase</fullName>
        <ecNumber evidence="5">2.8.2.-</ecNumber>
    </recommendedName>
</protein>
<sequence>MDGASPAQPHGNNGRWPRQQQTNLSKPPPKRSKWQHCEVPVPTVLGAAPLVEVFLSSAGAFRPLRESPPSFGQFETAMSLAMAREYFTHKGLLFPCLDYSPEALSYVENEFQVRDDDVFNVTYPKSGTNWMLEILSLIRCDGDPGWVRSVLNWEWSPWLDNQGGLKAALYPPPRLLCSHLPVQLFPKSLQRSKAKIIYTLRCPKDVLVSLYHFSKLLHLFKDPGSLDSFLEDFLSGNGEQNVQLLPVGQQVHGPPEGGVLEESLAMAREYFTHKGLLFPCLDYSPEALSYVENEFQVRDDDVFNVTYPKSGTNWMLEILSLIRCDGDPSWVRSVLNWERGPWLETHLGMEVIVKYPPPRLLCSHLPAQLFPKSLHRSKAKIIYTLRCPKDVLVSLYHFSKLLRLFKDPGSLDSFFEHFLSGNVAYGSWFDHVTGWMGLKGNGDFFPITYEELQQDPLGSVRRICHFLGKELSEEQVAAVVENASFQGMKGNKMSNFSQLDDKDMDHQKGEFLRKVVIEVKSPKIIEVPNDLPVIQNPEIKVSSEVPVTQNPHIEVPNEVPVIQNPETEVPNDLPVFQNPEIEVPSEVPVIQNTEIEVHN</sequence>
<dbReference type="EMBL" id="KB479078">
    <property type="protein sequence ID" value="EMP42034.1"/>
    <property type="molecule type" value="Genomic_DNA"/>
</dbReference>
<dbReference type="InterPro" id="IPR000863">
    <property type="entry name" value="Sulfotransferase_dom"/>
</dbReference>
<dbReference type="AlphaFoldDB" id="M7BXU2"/>
<dbReference type="EC" id="2.8.2.-" evidence="5"/>
<evidence type="ECO:0000313" key="9">
    <source>
        <dbReference type="Proteomes" id="UP000031443"/>
    </source>
</evidence>
<dbReference type="FunFam" id="3.40.50.300:FF:000433">
    <property type="entry name" value="Estrogen sulfotransferase"/>
    <property type="match status" value="1"/>
</dbReference>
<evidence type="ECO:0000313" key="8">
    <source>
        <dbReference type="EMBL" id="EMP42034.1"/>
    </source>
</evidence>
<comment type="subcellular location">
    <subcellularLocation>
        <location evidence="1">Cytoplasm</location>
    </subcellularLocation>
</comment>
<evidence type="ECO:0000256" key="2">
    <source>
        <dbReference type="ARBA" id="ARBA00005771"/>
    </source>
</evidence>
<feature type="region of interest" description="Disordered" evidence="6">
    <location>
        <begin position="1"/>
        <end position="34"/>
    </location>
</feature>
<evidence type="ECO:0000259" key="7">
    <source>
        <dbReference type="Pfam" id="PF00685"/>
    </source>
</evidence>